<feature type="binding site" evidence="11">
    <location>
        <position position="24"/>
    </location>
    <ligand>
        <name>ATP</name>
        <dbReference type="ChEBI" id="CHEBI:30616"/>
    </ligand>
</feature>
<keyword evidence="7 11" id="KW-0067">ATP-binding</keyword>
<feature type="domain" description="Protein kinase" evidence="16">
    <location>
        <begin position="14"/>
        <end position="266"/>
    </location>
</feature>
<dbReference type="GO" id="GO:1902115">
    <property type="term" value="P:regulation of organelle assembly"/>
    <property type="evidence" value="ECO:0007669"/>
    <property type="project" value="UniProtKB-ARBA"/>
</dbReference>
<dbReference type="PIRSF" id="PIRSF000654">
    <property type="entry name" value="Integrin-linked_kinase"/>
    <property type="match status" value="1"/>
</dbReference>
<comment type="catalytic activity">
    <reaction evidence="8 15">
        <text>L-threonyl-[protein] + ATP = O-phospho-L-threonyl-[protein] + ADP + H(+)</text>
        <dbReference type="Rhea" id="RHEA:46608"/>
        <dbReference type="Rhea" id="RHEA-COMP:11060"/>
        <dbReference type="Rhea" id="RHEA-COMP:11605"/>
        <dbReference type="ChEBI" id="CHEBI:15378"/>
        <dbReference type="ChEBI" id="CHEBI:30013"/>
        <dbReference type="ChEBI" id="CHEBI:30616"/>
        <dbReference type="ChEBI" id="CHEBI:61977"/>
        <dbReference type="ChEBI" id="CHEBI:456216"/>
        <dbReference type="EC" id="2.7.11.1"/>
    </reaction>
</comment>
<evidence type="ECO:0000256" key="9">
    <source>
        <dbReference type="ARBA" id="ARBA00048679"/>
    </source>
</evidence>
<evidence type="ECO:0000256" key="1">
    <source>
        <dbReference type="ARBA" id="ARBA00012513"/>
    </source>
</evidence>
<evidence type="ECO:0000256" key="3">
    <source>
        <dbReference type="ARBA" id="ARBA00022527"/>
    </source>
</evidence>
<gene>
    <name evidence="17" type="ORF">CWI36_1078p0020</name>
    <name evidence="18" type="ORF">CWI39_0666p0020</name>
</gene>
<feature type="binding site" evidence="11 13">
    <location>
        <position position="43"/>
    </location>
    <ligand>
        <name>ATP</name>
        <dbReference type="ChEBI" id="CHEBI:30616"/>
    </ligand>
</feature>
<feature type="binding site" evidence="11">
    <location>
        <begin position="92"/>
        <end position="94"/>
    </location>
    <ligand>
        <name>ATP</name>
        <dbReference type="ChEBI" id="CHEBI:30616"/>
    </ligand>
</feature>
<dbReference type="InterPro" id="IPR008271">
    <property type="entry name" value="Ser/Thr_kinase_AS"/>
</dbReference>
<dbReference type="STRING" id="148818.A0A4Q9L4X4"/>
<feature type="cross-link" description="Glycyl lysine isopeptide (Lys-Gly) (interchain with G-Cter in SUMO2)" evidence="12">
    <location>
        <position position="139"/>
    </location>
</feature>
<sequence length="271" mass="31700">MKLLRKTFWTLDDFELGKPLGRGRFGQVWLVREKRSKIIVALKMITKSQVTGSDNIKQLRRELEIHSNLKHENIIRMYGYFYDSERVYLIMEYAGGGELFDILRAKGKFSECESSKYIYQVARALQSMHFNSVIHRDIKPENILVGCDDKLKISDFGWSVTNRDHNRYTYCGTYEYIPPEMHRNKKHSSFVDLWCLGILCFEFLVGQTPFHTSNGNHAESSRKAVNLDYTIPSFISSSASDFIKKLLVSEPNSRMRIEDVFNHPWIKKYNS</sequence>
<dbReference type="GO" id="GO:0032465">
    <property type="term" value="P:regulation of cytokinesis"/>
    <property type="evidence" value="ECO:0007669"/>
    <property type="project" value="UniProtKB-ARBA"/>
</dbReference>
<dbReference type="GO" id="GO:0044779">
    <property type="term" value="P:meiotic spindle checkpoint signaling"/>
    <property type="evidence" value="ECO:0007669"/>
    <property type="project" value="UniProtKB-ARBA"/>
</dbReference>
<evidence type="ECO:0000313" key="18">
    <source>
        <dbReference type="EMBL" id="TBU05559.1"/>
    </source>
</evidence>
<evidence type="ECO:0000256" key="14">
    <source>
        <dbReference type="RuleBase" id="RU000304"/>
    </source>
</evidence>
<dbReference type="PROSITE" id="PS50011">
    <property type="entry name" value="PROTEIN_KINASE_DOM"/>
    <property type="match status" value="1"/>
</dbReference>
<evidence type="ECO:0000256" key="2">
    <source>
        <dbReference type="ARBA" id="ARBA00021157"/>
    </source>
</evidence>
<dbReference type="GO" id="GO:0005524">
    <property type="term" value="F:ATP binding"/>
    <property type="evidence" value="ECO:0007669"/>
    <property type="project" value="UniProtKB-UniRule"/>
</dbReference>
<feature type="active site" description="Proton acceptor" evidence="10">
    <location>
        <position position="137"/>
    </location>
</feature>
<evidence type="ECO:0000256" key="11">
    <source>
        <dbReference type="PIRSR" id="PIRSR630616-2"/>
    </source>
</evidence>
<proteinExistence type="inferred from homology"/>
<dbReference type="PANTHER" id="PTHR24350">
    <property type="entry name" value="SERINE/THREONINE-PROTEIN KINASE IAL-RELATED"/>
    <property type="match status" value="1"/>
</dbReference>
<dbReference type="GO" id="GO:0000776">
    <property type="term" value="C:kinetochore"/>
    <property type="evidence" value="ECO:0007669"/>
    <property type="project" value="UniProtKB-ARBA"/>
</dbReference>
<evidence type="ECO:0000256" key="15">
    <source>
        <dbReference type="RuleBase" id="RU367134"/>
    </source>
</evidence>
<dbReference type="GO" id="GO:0032133">
    <property type="term" value="C:chromosome passenger complex"/>
    <property type="evidence" value="ECO:0007669"/>
    <property type="project" value="UniProtKB-ARBA"/>
</dbReference>
<keyword evidence="6 15" id="KW-0418">Kinase</keyword>
<dbReference type="Gene3D" id="1.10.510.10">
    <property type="entry name" value="Transferase(Phosphotransferase) domain 1"/>
    <property type="match status" value="1"/>
</dbReference>
<dbReference type="GO" id="GO:0004674">
    <property type="term" value="F:protein serine/threonine kinase activity"/>
    <property type="evidence" value="ECO:0007669"/>
    <property type="project" value="UniProtKB-KW"/>
</dbReference>
<evidence type="ECO:0000313" key="19">
    <source>
        <dbReference type="Proteomes" id="UP000291404"/>
    </source>
</evidence>
<comment type="catalytic activity">
    <reaction evidence="9 15">
        <text>L-seryl-[protein] + ATP = O-phospho-L-seryl-[protein] + ADP + H(+)</text>
        <dbReference type="Rhea" id="RHEA:17989"/>
        <dbReference type="Rhea" id="RHEA-COMP:9863"/>
        <dbReference type="Rhea" id="RHEA-COMP:11604"/>
        <dbReference type="ChEBI" id="CHEBI:15378"/>
        <dbReference type="ChEBI" id="CHEBI:29999"/>
        <dbReference type="ChEBI" id="CHEBI:30616"/>
        <dbReference type="ChEBI" id="CHEBI:83421"/>
        <dbReference type="ChEBI" id="CHEBI:456216"/>
        <dbReference type="EC" id="2.7.11.1"/>
    </reaction>
</comment>
<accession>A0A4Q9L4X4</accession>
<evidence type="ECO:0000256" key="7">
    <source>
        <dbReference type="ARBA" id="ARBA00022840"/>
    </source>
</evidence>
<dbReference type="InterPro" id="IPR030616">
    <property type="entry name" value="Aur-like"/>
</dbReference>
<dbReference type="AlphaFoldDB" id="A0A4Q9L4X4"/>
<feature type="binding site" evidence="11">
    <location>
        <position position="155"/>
    </location>
    <ligand>
        <name>ATP</name>
        <dbReference type="ChEBI" id="CHEBI:30616"/>
    </ligand>
</feature>
<evidence type="ECO:0000313" key="20">
    <source>
        <dbReference type="Proteomes" id="UP000293045"/>
    </source>
</evidence>
<dbReference type="GO" id="GO:0008608">
    <property type="term" value="P:attachment of spindle microtubules to kinetochore"/>
    <property type="evidence" value="ECO:0007669"/>
    <property type="project" value="UniProtKB-ARBA"/>
</dbReference>
<evidence type="ECO:0000256" key="10">
    <source>
        <dbReference type="PIRSR" id="PIRSR630616-1"/>
    </source>
</evidence>
<dbReference type="CDD" id="cd14007">
    <property type="entry name" value="STKc_Aurora"/>
    <property type="match status" value="1"/>
</dbReference>
<organism evidence="17 19">
    <name type="scientific">Hamiltosporidium magnivora</name>
    <dbReference type="NCBI Taxonomy" id="148818"/>
    <lineage>
        <taxon>Eukaryota</taxon>
        <taxon>Fungi</taxon>
        <taxon>Fungi incertae sedis</taxon>
        <taxon>Microsporidia</taxon>
        <taxon>Dubosqiidae</taxon>
        <taxon>Hamiltosporidium</taxon>
    </lineage>
</organism>
<dbReference type="EC" id="2.7.11.1" evidence="1 15"/>
<dbReference type="SMART" id="SM00220">
    <property type="entry name" value="S_TKc"/>
    <property type="match status" value="1"/>
</dbReference>
<dbReference type="GO" id="GO:0045143">
    <property type="term" value="P:homologous chromosome segregation"/>
    <property type="evidence" value="ECO:0007669"/>
    <property type="project" value="UniProtKB-ARBA"/>
</dbReference>
<dbReference type="FunFam" id="3.30.200.20:FF:000042">
    <property type="entry name" value="Aurora kinase A"/>
    <property type="match status" value="1"/>
</dbReference>
<dbReference type="InterPro" id="IPR000719">
    <property type="entry name" value="Prot_kinase_dom"/>
</dbReference>
<dbReference type="FunFam" id="1.10.510.10:FF:000235">
    <property type="entry name" value="Serine/threonine-protein kinase ark1"/>
    <property type="match status" value="1"/>
</dbReference>
<dbReference type="GO" id="GO:0051233">
    <property type="term" value="C:spindle midzone"/>
    <property type="evidence" value="ECO:0007669"/>
    <property type="project" value="UniProtKB-ARBA"/>
</dbReference>
<name>A0A4Q9L4X4_9MICR</name>
<dbReference type="GO" id="GO:0090266">
    <property type="term" value="P:regulation of mitotic cell cycle spindle assembly checkpoint"/>
    <property type="evidence" value="ECO:0007669"/>
    <property type="project" value="UniProtKB-ARBA"/>
</dbReference>
<evidence type="ECO:0000313" key="17">
    <source>
        <dbReference type="EMBL" id="TBU02609.1"/>
    </source>
</evidence>
<dbReference type="PROSITE" id="PS00107">
    <property type="entry name" value="PROTEIN_KINASE_ATP"/>
    <property type="match status" value="1"/>
</dbReference>
<dbReference type="Proteomes" id="UP000293045">
    <property type="component" value="Unassembled WGS sequence"/>
</dbReference>
<comment type="similarity">
    <text evidence="15">Belongs to the protein kinase superfamily. Ser/Thr protein kinase family. Aurora subfamily.</text>
</comment>
<dbReference type="PROSITE" id="PS00108">
    <property type="entry name" value="PROTEIN_KINASE_ST"/>
    <property type="match status" value="1"/>
</dbReference>
<protein>
    <recommendedName>
        <fullName evidence="2 15">Aurora kinase</fullName>
        <ecNumber evidence="1 15">2.7.11.1</ecNumber>
    </recommendedName>
</protein>
<dbReference type="EMBL" id="PIXR01000666">
    <property type="protein sequence ID" value="TBU05559.1"/>
    <property type="molecule type" value="Genomic_DNA"/>
</dbReference>
<evidence type="ECO:0000259" key="16">
    <source>
        <dbReference type="PROSITE" id="PS50011"/>
    </source>
</evidence>
<evidence type="ECO:0000256" key="8">
    <source>
        <dbReference type="ARBA" id="ARBA00047899"/>
    </source>
</evidence>
<evidence type="ECO:0000256" key="13">
    <source>
        <dbReference type="PROSITE-ProRule" id="PRU10141"/>
    </source>
</evidence>
<dbReference type="Pfam" id="PF00069">
    <property type="entry name" value="Pkinase"/>
    <property type="match status" value="1"/>
</dbReference>
<dbReference type="SUPFAM" id="SSF56112">
    <property type="entry name" value="Protein kinase-like (PK-like)"/>
    <property type="match status" value="1"/>
</dbReference>
<dbReference type="Proteomes" id="UP000291404">
    <property type="component" value="Unassembled WGS sequence"/>
</dbReference>
<keyword evidence="4 15" id="KW-0808">Transferase</keyword>
<evidence type="ECO:0000256" key="5">
    <source>
        <dbReference type="ARBA" id="ARBA00022741"/>
    </source>
</evidence>
<comment type="caution">
    <text evidence="17">The sequence shown here is derived from an EMBL/GenBank/DDBJ whole genome shotgun (WGS) entry which is preliminary data.</text>
</comment>
<dbReference type="InterPro" id="IPR011009">
    <property type="entry name" value="Kinase-like_dom_sf"/>
</dbReference>
<keyword evidence="19" id="KW-1185">Reference proteome</keyword>
<dbReference type="GO" id="GO:0072479">
    <property type="term" value="P:response to mitotic cell cycle spindle assembly checkpoint signaling"/>
    <property type="evidence" value="ECO:0007669"/>
    <property type="project" value="UniProtKB-ARBA"/>
</dbReference>
<dbReference type="EMBL" id="PITI01001078">
    <property type="protein sequence ID" value="TBU02609.1"/>
    <property type="molecule type" value="Genomic_DNA"/>
</dbReference>
<keyword evidence="5 11" id="KW-0547">Nucleotide-binding</keyword>
<evidence type="ECO:0000256" key="12">
    <source>
        <dbReference type="PIRSR" id="PIRSR630616-3"/>
    </source>
</evidence>
<dbReference type="VEuPathDB" id="MicrosporidiaDB:CWI39_0666p0020"/>
<keyword evidence="3 14" id="KW-0723">Serine/threonine-protein kinase</keyword>
<feature type="binding site" evidence="11">
    <location>
        <begin position="141"/>
        <end position="142"/>
    </location>
    <ligand>
        <name>ATP</name>
        <dbReference type="ChEBI" id="CHEBI:30616"/>
    </ligand>
</feature>
<dbReference type="VEuPathDB" id="MicrosporidiaDB:CWI36_1078p0020"/>
<dbReference type="InterPro" id="IPR017441">
    <property type="entry name" value="Protein_kinase_ATP_BS"/>
</dbReference>
<reference evidence="19 20" key="1">
    <citation type="submission" date="2017-12" db="EMBL/GenBank/DDBJ databases">
        <authorList>
            <person name="Pombert J.-F."/>
            <person name="Haag K.L."/>
            <person name="Ebert D."/>
        </authorList>
    </citation>
    <scope>NUCLEOTIDE SEQUENCE [LARGE SCALE GENOMIC DNA]</scope>
    <source>
        <strain evidence="17">BE-OM-2</strain>
        <strain evidence="18">IL-BN-2</strain>
    </source>
</reference>
<evidence type="ECO:0000256" key="4">
    <source>
        <dbReference type="ARBA" id="ARBA00022679"/>
    </source>
</evidence>
<evidence type="ECO:0000256" key="6">
    <source>
        <dbReference type="ARBA" id="ARBA00022777"/>
    </source>
</evidence>